<evidence type="ECO:0000256" key="5">
    <source>
        <dbReference type="ARBA" id="ARBA00022989"/>
    </source>
</evidence>
<evidence type="ECO:0000256" key="6">
    <source>
        <dbReference type="ARBA" id="ARBA00023136"/>
    </source>
</evidence>
<dbReference type="InterPro" id="IPR003752">
    <property type="entry name" value="DiS_bond_form_DsbB/BdbC"/>
</dbReference>
<evidence type="ECO:0000256" key="7">
    <source>
        <dbReference type="ARBA" id="ARBA00023284"/>
    </source>
</evidence>
<dbReference type="PANTHER" id="PTHR36570:SF2">
    <property type="entry name" value="DISULFIDE BOND FORMATION PROTEIN B"/>
    <property type="match status" value="1"/>
</dbReference>
<feature type="transmembrane region" description="Helical" evidence="8">
    <location>
        <begin position="29"/>
        <end position="47"/>
    </location>
</feature>
<gene>
    <name evidence="9" type="primary">dsbB</name>
    <name evidence="9" type="ORF">GARC_0751</name>
</gene>
<dbReference type="GO" id="GO:0015035">
    <property type="term" value="F:protein-disulfide reductase activity"/>
    <property type="evidence" value="ECO:0007669"/>
    <property type="project" value="InterPro"/>
</dbReference>
<dbReference type="Proteomes" id="UP000006327">
    <property type="component" value="Unassembled WGS sequence"/>
</dbReference>
<evidence type="ECO:0000256" key="3">
    <source>
        <dbReference type="ARBA" id="ARBA00022692"/>
    </source>
</evidence>
<organism evidence="9 10">
    <name type="scientific">Paraglaciecola arctica BSs20135</name>
    <dbReference type="NCBI Taxonomy" id="493475"/>
    <lineage>
        <taxon>Bacteria</taxon>
        <taxon>Pseudomonadati</taxon>
        <taxon>Pseudomonadota</taxon>
        <taxon>Gammaproteobacteria</taxon>
        <taxon>Alteromonadales</taxon>
        <taxon>Alteromonadaceae</taxon>
        <taxon>Paraglaciecola</taxon>
    </lineage>
</organism>
<sequence length="130" mass="14737">MCIYQRTAVFGIMFAAMPAMLVNNLITRLIGYIGWGISAIWGLLIAMEHVEIQTAVNPFFATCEFVPNFPSWAPLHEWLPNIFGATGDCGDINWSFFDMSMPQWMIVIFAIYSAIWAVILLSRVLLKRSL</sequence>
<protein>
    <submittedName>
        <fullName evidence="9">Disulfide bond formation protein DsbB</fullName>
    </submittedName>
</protein>
<comment type="caution">
    <text evidence="9">The sequence shown here is derived from an EMBL/GenBank/DDBJ whole genome shotgun (WGS) entry which is preliminary data.</text>
</comment>
<keyword evidence="7" id="KW-0676">Redox-active center</keyword>
<keyword evidence="5 8" id="KW-1133">Transmembrane helix</keyword>
<keyword evidence="10" id="KW-1185">Reference proteome</keyword>
<dbReference type="GO" id="GO:0005886">
    <property type="term" value="C:plasma membrane"/>
    <property type="evidence" value="ECO:0007669"/>
    <property type="project" value="UniProtKB-SubCell"/>
</dbReference>
<evidence type="ECO:0000256" key="4">
    <source>
        <dbReference type="ARBA" id="ARBA00022982"/>
    </source>
</evidence>
<accession>K6YHT3</accession>
<dbReference type="EMBL" id="BAEO01000010">
    <property type="protein sequence ID" value="GAC17732.1"/>
    <property type="molecule type" value="Genomic_DNA"/>
</dbReference>
<proteinExistence type="predicted"/>
<keyword evidence="4" id="KW-0813">Transport</keyword>
<dbReference type="PANTHER" id="PTHR36570">
    <property type="entry name" value="DISULFIDE BOND FORMATION PROTEIN B"/>
    <property type="match status" value="1"/>
</dbReference>
<reference evidence="9 10" key="1">
    <citation type="journal article" date="2017" name="Antonie Van Leeuwenhoek">
        <title>Rhizobium rhizosphaerae sp. nov., a novel species isolated from rice rhizosphere.</title>
        <authorList>
            <person name="Zhao J.J."/>
            <person name="Zhang J."/>
            <person name="Zhang R.J."/>
            <person name="Zhang C.W."/>
            <person name="Yin H.Q."/>
            <person name="Zhang X.X."/>
        </authorList>
    </citation>
    <scope>NUCLEOTIDE SEQUENCE [LARGE SCALE GENOMIC DNA]</scope>
    <source>
        <strain evidence="9 10">BSs20135</strain>
    </source>
</reference>
<dbReference type="SUPFAM" id="SSF158442">
    <property type="entry name" value="DsbB-like"/>
    <property type="match status" value="1"/>
</dbReference>
<dbReference type="Pfam" id="PF02600">
    <property type="entry name" value="DsbB"/>
    <property type="match status" value="1"/>
</dbReference>
<evidence type="ECO:0000256" key="1">
    <source>
        <dbReference type="ARBA" id="ARBA00004651"/>
    </source>
</evidence>
<keyword evidence="4" id="KW-0249">Electron transport</keyword>
<keyword evidence="6 8" id="KW-0472">Membrane</keyword>
<evidence type="ECO:0000313" key="10">
    <source>
        <dbReference type="Proteomes" id="UP000006327"/>
    </source>
</evidence>
<name>K6YHT3_9ALTE</name>
<dbReference type="AlphaFoldDB" id="K6YHT3"/>
<feature type="transmembrane region" description="Helical" evidence="8">
    <location>
        <begin position="104"/>
        <end position="126"/>
    </location>
</feature>
<evidence type="ECO:0000256" key="8">
    <source>
        <dbReference type="SAM" id="Phobius"/>
    </source>
</evidence>
<evidence type="ECO:0000256" key="2">
    <source>
        <dbReference type="ARBA" id="ARBA00022475"/>
    </source>
</evidence>
<dbReference type="Gene3D" id="1.20.1550.10">
    <property type="entry name" value="DsbB-like"/>
    <property type="match status" value="1"/>
</dbReference>
<keyword evidence="2" id="KW-1003">Cell membrane</keyword>
<dbReference type="STRING" id="493475.GARC_0751"/>
<dbReference type="InterPro" id="IPR023380">
    <property type="entry name" value="DsbB-like_sf"/>
</dbReference>
<keyword evidence="3 8" id="KW-0812">Transmembrane</keyword>
<dbReference type="eggNOG" id="COG1495">
    <property type="taxonomic scope" value="Bacteria"/>
</dbReference>
<dbReference type="GO" id="GO:0006457">
    <property type="term" value="P:protein folding"/>
    <property type="evidence" value="ECO:0007669"/>
    <property type="project" value="InterPro"/>
</dbReference>
<dbReference type="InterPro" id="IPR050183">
    <property type="entry name" value="DsbB"/>
</dbReference>
<evidence type="ECO:0000313" key="9">
    <source>
        <dbReference type="EMBL" id="GAC17732.1"/>
    </source>
</evidence>
<comment type="subcellular location">
    <subcellularLocation>
        <location evidence="1">Cell membrane</location>
        <topology evidence="1">Multi-pass membrane protein</topology>
    </subcellularLocation>
</comment>